<proteinExistence type="predicted"/>
<evidence type="ECO:0000256" key="1">
    <source>
        <dbReference type="SAM" id="Phobius"/>
    </source>
</evidence>
<dbReference type="Pfam" id="PF04143">
    <property type="entry name" value="Sulf_transp"/>
    <property type="match status" value="1"/>
</dbReference>
<dbReference type="EMBL" id="AP021875">
    <property type="protein sequence ID" value="BBO74931.1"/>
    <property type="molecule type" value="Genomic_DNA"/>
</dbReference>
<reference evidence="2 3" key="1">
    <citation type="submission" date="2019-11" db="EMBL/GenBank/DDBJ databases">
        <title>Comparative genomics of hydrocarbon-degrading Desulfosarcina strains.</title>
        <authorList>
            <person name="Watanabe M."/>
            <person name="Kojima H."/>
            <person name="Fukui M."/>
        </authorList>
    </citation>
    <scope>NUCLEOTIDE SEQUENCE [LARGE SCALE GENOMIC DNA]</scope>
    <source>
        <strain evidence="2 3">PP31</strain>
    </source>
</reference>
<protein>
    <submittedName>
        <fullName evidence="2">Uncharacterized protein</fullName>
    </submittedName>
</protein>
<dbReference type="RefSeq" id="WP_155303902.1">
    <property type="nucleotide sequence ID" value="NZ_AP021875.1"/>
</dbReference>
<feature type="transmembrane region" description="Helical" evidence="1">
    <location>
        <begin position="149"/>
        <end position="169"/>
    </location>
</feature>
<keyword evidence="1" id="KW-1133">Transmembrane helix</keyword>
<keyword evidence="1" id="KW-0812">Transmembrane</keyword>
<sequence length="174" mass="18601">MSLLYGLITGVLFGILLQRAEVLRFDKQVGALRLKDMTIFKFMLSAIVVGAVGIYLLKDFGLITLNLKGTSLGAQMIGGALFGIGWAILGYCPGTAGGALGEGRTDAAWGILGMLAGGAIHAWAYPLLKTYIEPIGNLGKITVPQLLGINHWIVIFGFTVLVIGFFALFEKKRL</sequence>
<evidence type="ECO:0000313" key="2">
    <source>
        <dbReference type="EMBL" id="BBO74931.1"/>
    </source>
</evidence>
<dbReference type="OrthoDB" id="9790409at2"/>
<evidence type="ECO:0000313" key="3">
    <source>
        <dbReference type="Proteomes" id="UP000427769"/>
    </source>
</evidence>
<name>A0A5K7Z5L8_9BACT</name>
<keyword evidence="3" id="KW-1185">Reference proteome</keyword>
<gene>
    <name evidence="2" type="ORF">DSCW_23480</name>
</gene>
<dbReference type="KEGG" id="dwd:DSCW_23480"/>
<feature type="transmembrane region" description="Helical" evidence="1">
    <location>
        <begin position="38"/>
        <end position="57"/>
    </location>
</feature>
<feature type="transmembrane region" description="Helical" evidence="1">
    <location>
        <begin position="109"/>
        <end position="128"/>
    </location>
</feature>
<dbReference type="AlphaFoldDB" id="A0A5K7Z5L8"/>
<dbReference type="Proteomes" id="UP000427769">
    <property type="component" value="Chromosome"/>
</dbReference>
<keyword evidence="1" id="KW-0472">Membrane</keyword>
<organism evidence="2 3">
    <name type="scientific">Desulfosarcina widdelii</name>
    <dbReference type="NCBI Taxonomy" id="947919"/>
    <lineage>
        <taxon>Bacteria</taxon>
        <taxon>Pseudomonadati</taxon>
        <taxon>Thermodesulfobacteriota</taxon>
        <taxon>Desulfobacteria</taxon>
        <taxon>Desulfobacterales</taxon>
        <taxon>Desulfosarcinaceae</taxon>
        <taxon>Desulfosarcina</taxon>
    </lineage>
</organism>
<accession>A0A5K7Z5L8</accession>
<dbReference type="InterPro" id="IPR007272">
    <property type="entry name" value="Sulf_transp_TsuA/YedE"/>
</dbReference>